<proteinExistence type="predicted"/>
<dbReference type="EMBL" id="AWUE01016592">
    <property type="protein sequence ID" value="OMO90147.1"/>
    <property type="molecule type" value="Genomic_DNA"/>
</dbReference>
<organism evidence="1 2">
    <name type="scientific">Corchorus olitorius</name>
    <dbReference type="NCBI Taxonomy" id="93759"/>
    <lineage>
        <taxon>Eukaryota</taxon>
        <taxon>Viridiplantae</taxon>
        <taxon>Streptophyta</taxon>
        <taxon>Embryophyta</taxon>
        <taxon>Tracheophyta</taxon>
        <taxon>Spermatophyta</taxon>
        <taxon>Magnoliopsida</taxon>
        <taxon>eudicotyledons</taxon>
        <taxon>Gunneridae</taxon>
        <taxon>Pentapetalae</taxon>
        <taxon>rosids</taxon>
        <taxon>malvids</taxon>
        <taxon>Malvales</taxon>
        <taxon>Malvaceae</taxon>
        <taxon>Grewioideae</taxon>
        <taxon>Apeibeae</taxon>
        <taxon>Corchorus</taxon>
    </lineage>
</organism>
<evidence type="ECO:0000313" key="1">
    <source>
        <dbReference type="EMBL" id="OMO90147.1"/>
    </source>
</evidence>
<protein>
    <submittedName>
        <fullName evidence="1">Uncharacterized protein</fullName>
    </submittedName>
</protein>
<dbReference type="Proteomes" id="UP000187203">
    <property type="component" value="Unassembled WGS sequence"/>
</dbReference>
<name>A0A1R3J5P8_9ROSI</name>
<gene>
    <name evidence="1" type="ORF">COLO4_19315</name>
</gene>
<sequence>MAKQRTKTLSIHHVYDYFAATFDAFVLHFNLK</sequence>
<keyword evidence="2" id="KW-1185">Reference proteome</keyword>
<evidence type="ECO:0000313" key="2">
    <source>
        <dbReference type="Proteomes" id="UP000187203"/>
    </source>
</evidence>
<accession>A0A1R3J5P8</accession>
<reference evidence="2" key="1">
    <citation type="submission" date="2013-09" db="EMBL/GenBank/DDBJ databases">
        <title>Corchorus olitorius genome sequencing.</title>
        <authorList>
            <person name="Alam M."/>
            <person name="Haque M.S."/>
            <person name="Islam M.S."/>
            <person name="Emdad E.M."/>
            <person name="Islam M.M."/>
            <person name="Ahmed B."/>
            <person name="Halim A."/>
            <person name="Hossen Q.M.M."/>
            <person name="Hossain M.Z."/>
            <person name="Ahmed R."/>
            <person name="Khan M.M."/>
            <person name="Islam R."/>
            <person name="Rashid M.M."/>
            <person name="Khan S.A."/>
            <person name="Rahman M.S."/>
            <person name="Alam M."/>
            <person name="Yahiya A.S."/>
            <person name="Khan M.S."/>
            <person name="Azam M.S."/>
            <person name="Haque T."/>
            <person name="Lashkar M.Z.H."/>
            <person name="Akhand A.I."/>
            <person name="Morshed G."/>
            <person name="Roy S."/>
            <person name="Uddin K.S."/>
            <person name="Rabeya T."/>
            <person name="Hossain A.S."/>
            <person name="Chowdhury A."/>
            <person name="Snigdha A.R."/>
            <person name="Mortoza M.S."/>
            <person name="Matin S.A."/>
            <person name="Hoque S.M.E."/>
            <person name="Islam M.K."/>
            <person name="Roy D.K."/>
            <person name="Haider R."/>
            <person name="Moosa M.M."/>
            <person name="Elias S.M."/>
            <person name="Hasan A.M."/>
            <person name="Jahan S."/>
            <person name="Shafiuddin M."/>
            <person name="Mahmood N."/>
            <person name="Shommy N.S."/>
        </authorList>
    </citation>
    <scope>NUCLEOTIDE SEQUENCE [LARGE SCALE GENOMIC DNA]</scope>
    <source>
        <strain evidence="2">cv. O-4</strain>
    </source>
</reference>
<comment type="caution">
    <text evidence="1">The sequence shown here is derived from an EMBL/GenBank/DDBJ whole genome shotgun (WGS) entry which is preliminary data.</text>
</comment>
<dbReference type="AlphaFoldDB" id="A0A1R3J5P8"/>